<dbReference type="AlphaFoldDB" id="A0A915K804"/>
<protein>
    <submittedName>
        <fullName evidence="3">Uncharacterized protein</fullName>
    </submittedName>
</protein>
<accession>A0A915K804</accession>
<feature type="transmembrane region" description="Helical" evidence="1">
    <location>
        <begin position="12"/>
        <end position="36"/>
    </location>
</feature>
<keyword evidence="1" id="KW-0472">Membrane</keyword>
<organism evidence="2 3">
    <name type="scientific">Romanomermis culicivorax</name>
    <name type="common">Nematode worm</name>
    <dbReference type="NCBI Taxonomy" id="13658"/>
    <lineage>
        <taxon>Eukaryota</taxon>
        <taxon>Metazoa</taxon>
        <taxon>Ecdysozoa</taxon>
        <taxon>Nematoda</taxon>
        <taxon>Enoplea</taxon>
        <taxon>Dorylaimia</taxon>
        <taxon>Mermithida</taxon>
        <taxon>Mermithoidea</taxon>
        <taxon>Mermithidae</taxon>
        <taxon>Romanomermis</taxon>
    </lineage>
</organism>
<evidence type="ECO:0000256" key="1">
    <source>
        <dbReference type="SAM" id="Phobius"/>
    </source>
</evidence>
<keyword evidence="1" id="KW-1133">Transmembrane helix</keyword>
<keyword evidence="2" id="KW-1185">Reference proteome</keyword>
<reference evidence="3" key="1">
    <citation type="submission" date="2022-11" db="UniProtKB">
        <authorList>
            <consortium name="WormBaseParasite"/>
        </authorList>
    </citation>
    <scope>IDENTIFICATION</scope>
</reference>
<sequence>MIVFRRNTMRLYLKRVFLCLFVLMALTLVLIIQSIASYQTLVVDDNVG</sequence>
<proteinExistence type="predicted"/>
<dbReference type="WBParaSite" id="nRc.2.0.1.t34324-RA">
    <property type="protein sequence ID" value="nRc.2.0.1.t34324-RA"/>
    <property type="gene ID" value="nRc.2.0.1.g34324"/>
</dbReference>
<keyword evidence="1" id="KW-0812">Transmembrane</keyword>
<dbReference type="Proteomes" id="UP000887565">
    <property type="component" value="Unplaced"/>
</dbReference>
<evidence type="ECO:0000313" key="3">
    <source>
        <dbReference type="WBParaSite" id="nRc.2.0.1.t34324-RA"/>
    </source>
</evidence>
<name>A0A915K804_ROMCU</name>
<evidence type="ECO:0000313" key="2">
    <source>
        <dbReference type="Proteomes" id="UP000887565"/>
    </source>
</evidence>